<name>A0A3A8PC22_9BACT</name>
<dbReference type="Proteomes" id="UP000272888">
    <property type="component" value="Unassembled WGS sequence"/>
</dbReference>
<keyword evidence="2" id="KW-1185">Reference proteome</keyword>
<evidence type="ECO:0000313" key="2">
    <source>
        <dbReference type="Proteomes" id="UP000272888"/>
    </source>
</evidence>
<accession>A0A3A8PC22</accession>
<protein>
    <submittedName>
        <fullName evidence="1">DUF2378 family protein</fullName>
    </submittedName>
</protein>
<dbReference type="AlphaFoldDB" id="A0A3A8PC22"/>
<dbReference type="EMBL" id="RAWB01000326">
    <property type="protein sequence ID" value="RKH53509.1"/>
    <property type="molecule type" value="Genomic_DNA"/>
</dbReference>
<proteinExistence type="predicted"/>
<dbReference type="InterPro" id="IPR011751">
    <property type="entry name" value="Mxa_paralog_2265"/>
</dbReference>
<sequence length="69" mass="7262">MYTGVDGMKQVFHPGLHAGGTLEGLRATGAAEPRVEVYAFTEVDVTCRVSWKNQGPGARLRTLAGDGAS</sequence>
<comment type="caution">
    <text evidence="1">The sequence shown here is derived from an EMBL/GenBank/DDBJ whole genome shotgun (WGS) entry which is preliminary data.</text>
</comment>
<organism evidence="1 2">
    <name type="scientific">Corallococcus llansteffanensis</name>
    <dbReference type="NCBI Taxonomy" id="2316731"/>
    <lineage>
        <taxon>Bacteria</taxon>
        <taxon>Pseudomonadati</taxon>
        <taxon>Myxococcota</taxon>
        <taxon>Myxococcia</taxon>
        <taxon>Myxococcales</taxon>
        <taxon>Cystobacterineae</taxon>
        <taxon>Myxococcaceae</taxon>
        <taxon>Corallococcus</taxon>
    </lineage>
</organism>
<evidence type="ECO:0000313" key="1">
    <source>
        <dbReference type="EMBL" id="RKH53509.1"/>
    </source>
</evidence>
<reference evidence="2" key="1">
    <citation type="submission" date="2018-09" db="EMBL/GenBank/DDBJ databases">
        <authorList>
            <person name="Livingstone P.G."/>
            <person name="Whitworth D.E."/>
        </authorList>
    </citation>
    <scope>NUCLEOTIDE SEQUENCE [LARGE SCALE GENOMIC DNA]</scope>
    <source>
        <strain evidence="2">CA051B</strain>
    </source>
</reference>
<gene>
    <name evidence="1" type="ORF">D7V93_26620</name>
</gene>
<dbReference type="Pfam" id="PF09536">
    <property type="entry name" value="DUF2378"/>
    <property type="match status" value="1"/>
</dbReference>